<evidence type="ECO:0000313" key="4">
    <source>
        <dbReference type="Proteomes" id="UP001066276"/>
    </source>
</evidence>
<dbReference type="AlphaFoldDB" id="A0AAV7Q5E0"/>
<dbReference type="EMBL" id="JANPWB010000010">
    <property type="protein sequence ID" value="KAJ1134404.1"/>
    <property type="molecule type" value="Genomic_DNA"/>
</dbReference>
<keyword evidence="1" id="KW-0479">Metal-binding</keyword>
<proteinExistence type="predicted"/>
<dbReference type="PROSITE" id="PS50158">
    <property type="entry name" value="ZF_CCHC"/>
    <property type="match status" value="1"/>
</dbReference>
<dbReference type="GO" id="GO:0008270">
    <property type="term" value="F:zinc ion binding"/>
    <property type="evidence" value="ECO:0007669"/>
    <property type="project" value="UniProtKB-KW"/>
</dbReference>
<comment type="caution">
    <text evidence="3">The sequence shown here is derived from an EMBL/GenBank/DDBJ whole genome shotgun (WGS) entry which is preliminary data.</text>
</comment>
<protein>
    <recommendedName>
        <fullName evidence="2">CCHC-type domain-containing protein</fullName>
    </recommendedName>
</protein>
<keyword evidence="4" id="KW-1185">Reference proteome</keyword>
<reference evidence="3" key="1">
    <citation type="journal article" date="2022" name="bioRxiv">
        <title>Sequencing and chromosome-scale assembly of the giantPleurodeles waltlgenome.</title>
        <authorList>
            <person name="Brown T."/>
            <person name="Elewa A."/>
            <person name="Iarovenko S."/>
            <person name="Subramanian E."/>
            <person name="Araus A.J."/>
            <person name="Petzold A."/>
            <person name="Susuki M."/>
            <person name="Suzuki K.-i.T."/>
            <person name="Hayashi T."/>
            <person name="Toyoda A."/>
            <person name="Oliveira C."/>
            <person name="Osipova E."/>
            <person name="Leigh N.D."/>
            <person name="Simon A."/>
            <person name="Yun M.H."/>
        </authorList>
    </citation>
    <scope>NUCLEOTIDE SEQUENCE</scope>
    <source>
        <strain evidence="3">20211129_DDA</strain>
        <tissue evidence="3">Liver</tissue>
    </source>
</reference>
<evidence type="ECO:0000313" key="3">
    <source>
        <dbReference type="EMBL" id="KAJ1134404.1"/>
    </source>
</evidence>
<gene>
    <name evidence="3" type="ORF">NDU88_000856</name>
</gene>
<dbReference type="InterPro" id="IPR001878">
    <property type="entry name" value="Znf_CCHC"/>
</dbReference>
<feature type="domain" description="CCHC-type" evidence="2">
    <location>
        <begin position="167"/>
        <end position="181"/>
    </location>
</feature>
<dbReference type="SMART" id="SM00343">
    <property type="entry name" value="ZnF_C2HC"/>
    <property type="match status" value="2"/>
</dbReference>
<dbReference type="Gene3D" id="4.10.60.10">
    <property type="entry name" value="Zinc finger, CCHC-type"/>
    <property type="match status" value="1"/>
</dbReference>
<accession>A0AAV7Q5E0</accession>
<name>A0AAV7Q5E0_PLEWA</name>
<dbReference type="Proteomes" id="UP001066276">
    <property type="component" value="Chromosome 6"/>
</dbReference>
<sequence length="233" mass="26410">MSVGSQLPLKCGFDTLCPHEGNKSVRRSTLSTQLMDWVQERIKAHSRDEIIRDQLFERTNYRKVQEKLLATDDPDLETVLRIARSIEHSQYCMKEMNEGAKAVEVKHLKVKSKSSQTLRGGKMKPHRELEVSSSRVTEEKGPMLCFHCGSKLHMGNSKYCAAVNQNCFKCGKRRHFARVCKASIGIKGGTHQAVRMLESSYCDSEEENSEVLFLSSIRPEWDGAMEILSMVVA</sequence>
<keyword evidence="1" id="KW-0863">Zinc-finger</keyword>
<dbReference type="GO" id="GO:0003676">
    <property type="term" value="F:nucleic acid binding"/>
    <property type="evidence" value="ECO:0007669"/>
    <property type="project" value="InterPro"/>
</dbReference>
<evidence type="ECO:0000256" key="1">
    <source>
        <dbReference type="PROSITE-ProRule" id="PRU00047"/>
    </source>
</evidence>
<evidence type="ECO:0000259" key="2">
    <source>
        <dbReference type="PROSITE" id="PS50158"/>
    </source>
</evidence>
<keyword evidence="1" id="KW-0862">Zinc</keyword>
<organism evidence="3 4">
    <name type="scientific">Pleurodeles waltl</name>
    <name type="common">Iberian ribbed newt</name>
    <dbReference type="NCBI Taxonomy" id="8319"/>
    <lineage>
        <taxon>Eukaryota</taxon>
        <taxon>Metazoa</taxon>
        <taxon>Chordata</taxon>
        <taxon>Craniata</taxon>
        <taxon>Vertebrata</taxon>
        <taxon>Euteleostomi</taxon>
        <taxon>Amphibia</taxon>
        <taxon>Batrachia</taxon>
        <taxon>Caudata</taxon>
        <taxon>Salamandroidea</taxon>
        <taxon>Salamandridae</taxon>
        <taxon>Pleurodelinae</taxon>
        <taxon>Pleurodeles</taxon>
    </lineage>
</organism>